<evidence type="ECO:0000256" key="1">
    <source>
        <dbReference type="ARBA" id="ARBA00008595"/>
    </source>
</evidence>
<dbReference type="GO" id="GO:0046872">
    <property type="term" value="F:metal ion binding"/>
    <property type="evidence" value="ECO:0007669"/>
    <property type="project" value="UniProtKB-KW"/>
</dbReference>
<evidence type="ECO:0000256" key="5">
    <source>
        <dbReference type="PIRSR" id="PIRSR602640-1"/>
    </source>
</evidence>
<keyword evidence="9" id="KW-1133">Transmembrane helix</keyword>
<protein>
    <recommendedName>
        <fullName evidence="8">Paraoxonase</fullName>
        <ecNumber evidence="8">3.1.1.2</ecNumber>
    </recommendedName>
</protein>
<dbReference type="GO" id="GO:0004064">
    <property type="term" value="F:arylesterase activity"/>
    <property type="evidence" value="ECO:0007669"/>
    <property type="project" value="UniProtKB-UniRule"/>
</dbReference>
<dbReference type="InterPro" id="IPR011042">
    <property type="entry name" value="6-blade_b-propeller_TolB-like"/>
</dbReference>
<evidence type="ECO:0000256" key="3">
    <source>
        <dbReference type="ARBA" id="ARBA00023157"/>
    </source>
</evidence>
<feature type="binding site" evidence="6">
    <location>
        <position position="168"/>
    </location>
    <ligand>
        <name>Ca(2+)</name>
        <dbReference type="ChEBI" id="CHEBI:29108"/>
        <label>1</label>
        <note>catalytic</note>
    </ligand>
</feature>
<organism evidence="10 11">
    <name type="scientific">Holothuria leucospilota</name>
    <name type="common">Black long sea cucumber</name>
    <name type="synonym">Mertensiothuria leucospilota</name>
    <dbReference type="NCBI Taxonomy" id="206669"/>
    <lineage>
        <taxon>Eukaryota</taxon>
        <taxon>Metazoa</taxon>
        <taxon>Echinodermata</taxon>
        <taxon>Eleutherozoa</taxon>
        <taxon>Echinozoa</taxon>
        <taxon>Holothuroidea</taxon>
        <taxon>Aspidochirotacea</taxon>
        <taxon>Aspidochirotida</taxon>
        <taxon>Holothuriidae</taxon>
        <taxon>Holothuria</taxon>
    </lineage>
</organism>
<dbReference type="Proteomes" id="UP001152320">
    <property type="component" value="Chromosome 13"/>
</dbReference>
<comment type="catalytic activity">
    <reaction evidence="8">
        <text>a phenyl acetate + H2O = a phenol + acetate + H(+)</text>
        <dbReference type="Rhea" id="RHEA:17309"/>
        <dbReference type="ChEBI" id="CHEBI:15377"/>
        <dbReference type="ChEBI" id="CHEBI:15378"/>
        <dbReference type="ChEBI" id="CHEBI:30089"/>
        <dbReference type="ChEBI" id="CHEBI:33853"/>
        <dbReference type="ChEBI" id="CHEBI:140310"/>
        <dbReference type="EC" id="3.1.1.2"/>
    </reaction>
</comment>
<dbReference type="EC" id="3.1.1.2" evidence="8"/>
<dbReference type="PANTHER" id="PTHR11799:SF12">
    <property type="entry name" value="PARAOXONASE-RELATED"/>
    <property type="match status" value="1"/>
</dbReference>
<keyword evidence="9" id="KW-0472">Membrane</keyword>
<dbReference type="AlphaFoldDB" id="A0A9Q1H3H5"/>
<name>A0A9Q1H3H5_HOLLE</name>
<keyword evidence="3 7" id="KW-1015">Disulfide bond</keyword>
<feature type="binding site" evidence="6">
    <location>
        <position position="269"/>
    </location>
    <ligand>
        <name>Ca(2+)</name>
        <dbReference type="ChEBI" id="CHEBI:29108"/>
        <label>1</label>
        <note>catalytic</note>
    </ligand>
</feature>
<comment type="cofactor">
    <cofactor evidence="6 8">
        <name>Ca(2+)</name>
        <dbReference type="ChEBI" id="CHEBI:29108"/>
    </cofactor>
    <text evidence="6 8">Binds 2 calcium ions per subunit.</text>
</comment>
<dbReference type="PANTHER" id="PTHR11799">
    <property type="entry name" value="PARAOXONASE"/>
    <property type="match status" value="1"/>
</dbReference>
<dbReference type="PRINTS" id="PR01785">
    <property type="entry name" value="PARAOXONASE"/>
</dbReference>
<keyword evidence="4 8" id="KW-0325">Glycoprotein</keyword>
<evidence type="ECO:0000313" key="11">
    <source>
        <dbReference type="Proteomes" id="UP001152320"/>
    </source>
</evidence>
<gene>
    <name evidence="10" type="ORF">HOLleu_27796</name>
</gene>
<keyword evidence="11" id="KW-1185">Reference proteome</keyword>
<keyword evidence="6 8" id="KW-0479">Metal-binding</keyword>
<dbReference type="Gene3D" id="2.120.10.30">
    <property type="entry name" value="TolB, C-terminal domain"/>
    <property type="match status" value="1"/>
</dbReference>
<evidence type="ECO:0000256" key="6">
    <source>
        <dbReference type="PIRSR" id="PIRSR602640-2"/>
    </source>
</evidence>
<feature type="binding site" evidence="6">
    <location>
        <position position="223"/>
    </location>
    <ligand>
        <name>Ca(2+)</name>
        <dbReference type="ChEBI" id="CHEBI:29108"/>
        <label>1</label>
        <note>catalytic</note>
    </ligand>
</feature>
<comment type="similarity">
    <text evidence="1 8">Belongs to the paraoxonase family.</text>
</comment>
<evidence type="ECO:0000256" key="8">
    <source>
        <dbReference type="RuleBase" id="RU368025"/>
    </source>
</evidence>
<feature type="binding site" evidence="6">
    <location>
        <position position="268"/>
    </location>
    <ligand>
        <name>Ca(2+)</name>
        <dbReference type="ChEBI" id="CHEBI:29108"/>
        <label>1</label>
        <note>catalytic</note>
    </ligand>
</feature>
<keyword evidence="6 8" id="KW-0106">Calcium</keyword>
<sequence length="365" mass="40984">MLFKIIAVVLFAVVCRHLLVLVDILGFFRTVHTHWPGPCRNVGPINTGSEQIIVTSDGLAFITSGLLTEYRGDTVDPRMKTFVEGKIFLFNFSDPEKDAKALEIDVKFDFMPHGMGLNEDQENGEIRLFVVNHRQGEDTVEIIAYQRKTSTLKHVKTIRDPLFTSLNDVTPTGPNAFYATNDGYFRNSTLRVPELFLFLPWGSIVYFDGKMTRKVVDSVYEPNGISMSSDGTTVVVCMAFQQSIHIYHRQGDNSLILSRELKVQMSCDNVFIHPKTGHLWLGVLAKPHTVIESIGNIEKTSPAMACRLEPRGPPTDVFQSFQVYEVFADNTGLISTSSSVVEYGDKLLIGSISHKLVFCEMETKY</sequence>
<accession>A0A9Q1H3H5</accession>
<feature type="active site" description="Proton acceptor" evidence="5">
    <location>
        <position position="113"/>
    </location>
</feature>
<evidence type="ECO:0000256" key="4">
    <source>
        <dbReference type="ARBA" id="ARBA00023180"/>
    </source>
</evidence>
<dbReference type="Pfam" id="PF01731">
    <property type="entry name" value="Arylesterase"/>
    <property type="match status" value="1"/>
</dbReference>
<evidence type="ECO:0000256" key="9">
    <source>
        <dbReference type="SAM" id="Phobius"/>
    </source>
</evidence>
<comment type="caution">
    <text evidence="10">The sequence shown here is derived from an EMBL/GenBank/DDBJ whole genome shotgun (WGS) entry which is preliminary data.</text>
</comment>
<dbReference type="EMBL" id="JAIZAY010000013">
    <property type="protein sequence ID" value="KAJ8031155.1"/>
    <property type="molecule type" value="Genomic_DNA"/>
</dbReference>
<feature type="disulfide bond" description="In form B" evidence="7">
    <location>
        <begin position="39"/>
        <end position="359"/>
    </location>
</feature>
<proteinExistence type="inferred from homology"/>
<keyword evidence="2 8" id="KW-0378">Hydrolase</keyword>
<feature type="transmembrane region" description="Helical" evidence="9">
    <location>
        <begin position="6"/>
        <end position="28"/>
    </location>
</feature>
<reference evidence="10" key="1">
    <citation type="submission" date="2021-10" db="EMBL/GenBank/DDBJ databases">
        <title>Tropical sea cucumber genome reveals ecological adaptation and Cuvierian tubules defense mechanism.</title>
        <authorList>
            <person name="Chen T."/>
        </authorList>
    </citation>
    <scope>NUCLEOTIDE SEQUENCE</scope>
    <source>
        <strain evidence="10">Nanhai2018</strain>
        <tissue evidence="10">Muscle</tissue>
    </source>
</reference>
<dbReference type="OrthoDB" id="423498at2759"/>
<dbReference type="InterPro" id="IPR051288">
    <property type="entry name" value="Serum_paraoxonase/arylesterase"/>
</dbReference>
<dbReference type="InterPro" id="IPR002640">
    <property type="entry name" value="Arylesterase"/>
</dbReference>
<keyword evidence="9" id="KW-0812">Transmembrane</keyword>
<evidence type="ECO:0000256" key="7">
    <source>
        <dbReference type="PIRSR" id="PIRSR602640-3"/>
    </source>
</evidence>
<evidence type="ECO:0000313" key="10">
    <source>
        <dbReference type="EMBL" id="KAJ8031155.1"/>
    </source>
</evidence>
<feature type="binding site" evidence="6">
    <location>
        <position position="167"/>
    </location>
    <ligand>
        <name>Ca(2+)</name>
        <dbReference type="ChEBI" id="CHEBI:29108"/>
        <label>1</label>
        <note>catalytic</note>
    </ligand>
</feature>
<dbReference type="SUPFAM" id="SSF63829">
    <property type="entry name" value="Calcium-dependent phosphotriesterase"/>
    <property type="match status" value="1"/>
</dbReference>
<feature type="binding site" evidence="6">
    <location>
        <position position="50"/>
    </location>
    <ligand>
        <name>Ca(2+)</name>
        <dbReference type="ChEBI" id="CHEBI:29108"/>
        <label>1</label>
        <note>catalytic</note>
    </ligand>
</feature>
<evidence type="ECO:0000256" key="2">
    <source>
        <dbReference type="ARBA" id="ARBA00022801"/>
    </source>
</evidence>